<feature type="domain" description="N-sulphoglucosamine sulphohydrolase C-terminal" evidence="3">
    <location>
        <begin position="357"/>
        <end position="508"/>
    </location>
</feature>
<dbReference type="InterPro" id="IPR024607">
    <property type="entry name" value="Sulfatase_CS"/>
</dbReference>
<evidence type="ECO:0000313" key="4">
    <source>
        <dbReference type="EMBL" id="HGY54929.1"/>
    </source>
</evidence>
<dbReference type="Gene3D" id="3.40.720.10">
    <property type="entry name" value="Alkaline Phosphatase, subunit A"/>
    <property type="match status" value="1"/>
</dbReference>
<gene>
    <name evidence="4" type="ORF">ENK44_04450</name>
</gene>
<comment type="caution">
    <text evidence="4">The sequence shown here is derived from an EMBL/GenBank/DDBJ whole genome shotgun (WGS) entry which is preliminary data.</text>
</comment>
<dbReference type="PANTHER" id="PTHR43108:SF6">
    <property type="entry name" value="N-SULPHOGLUCOSAMINE SULPHOHYDROLASE"/>
    <property type="match status" value="1"/>
</dbReference>
<dbReference type="GO" id="GO:0016787">
    <property type="term" value="F:hydrolase activity"/>
    <property type="evidence" value="ECO:0007669"/>
    <property type="project" value="UniProtKB-KW"/>
</dbReference>
<evidence type="ECO:0000256" key="2">
    <source>
        <dbReference type="ARBA" id="ARBA00022801"/>
    </source>
</evidence>
<dbReference type="InterPro" id="IPR032506">
    <property type="entry name" value="SGSH_C"/>
</dbReference>
<keyword evidence="2" id="KW-0378">Hydrolase</keyword>
<dbReference type="AlphaFoldDB" id="A0A7V4TYY0"/>
<dbReference type="EMBL" id="DRQG01000034">
    <property type="protein sequence ID" value="HGY54929.1"/>
    <property type="molecule type" value="Genomic_DNA"/>
</dbReference>
<evidence type="ECO:0000259" key="3">
    <source>
        <dbReference type="Pfam" id="PF16347"/>
    </source>
</evidence>
<name>A0A7V4TYY0_CALAY</name>
<comment type="similarity">
    <text evidence="1">Belongs to the sulfatase family.</text>
</comment>
<dbReference type="PROSITE" id="PS00149">
    <property type="entry name" value="SULFATASE_2"/>
    <property type="match status" value="1"/>
</dbReference>
<sequence>MYRSFLYTLFLVPAVCLLISCFGDGSVPSRPNIIFIMSDDHGYQALSAYGSKLIKTPHIDRLSKEGVIFTQAFVTNSICSPSRAALLTGKFSHKNKLYINRNGYNRFDSSQVTFPRLLQKAGYQTAIIGKWHLKSRPVGFDYWNILPGQGQYYNPEFIEMGEEKQIPGYVTTLISDFAIRWLEDRNSDKPFCLLVHEKAPHRPWIPDTTTFTLFREENFPIPENYFDNYEGRRGAKEQKMSIISDMDLAYDLKMTDRENEINTPYRHLLERMLARMSDRQRAAWDREYEPKIEAFKKADLAGRALAVWKLRRYLTDYLRCIASIDSQIGRILDYLDASGLSENTIVVYTSDQGFFLGEHGYFDKRYMYEESFRTPLLMRYPGFRRKGKITELVQNIDFAPTVLDFADVPVPAEMQGMSIKPLLMNERPPSNWRKALYYHYYEYPGEHGTRRHYGIRTKRYKLIHFYYDFDEWELFDLKTDPYEMQNLYTDPEYNTLRNNLKMKLDSLRVVYSDTLPDPDYISQ</sequence>
<dbReference type="PROSITE" id="PS51257">
    <property type="entry name" value="PROKAR_LIPOPROTEIN"/>
    <property type="match status" value="1"/>
</dbReference>
<reference evidence="4" key="1">
    <citation type="journal article" date="2020" name="mSystems">
        <title>Genome- and Community-Level Interaction Insights into Carbon Utilization and Element Cycling Functions of Hydrothermarchaeota in Hydrothermal Sediment.</title>
        <authorList>
            <person name="Zhou Z."/>
            <person name="Liu Y."/>
            <person name="Xu W."/>
            <person name="Pan J."/>
            <person name="Luo Z.H."/>
            <person name="Li M."/>
        </authorList>
    </citation>
    <scope>NUCLEOTIDE SEQUENCE [LARGE SCALE GENOMIC DNA]</scope>
    <source>
        <strain evidence="4">HyVt-577</strain>
    </source>
</reference>
<accession>A0A7V4TYY0</accession>
<dbReference type="PROSITE" id="PS00523">
    <property type="entry name" value="SULFATASE_1"/>
    <property type="match status" value="1"/>
</dbReference>
<dbReference type="Proteomes" id="UP000885779">
    <property type="component" value="Unassembled WGS sequence"/>
</dbReference>
<organism evidence="4">
    <name type="scientific">Caldithrix abyssi</name>
    <dbReference type="NCBI Taxonomy" id="187145"/>
    <lineage>
        <taxon>Bacteria</taxon>
        <taxon>Pseudomonadati</taxon>
        <taxon>Calditrichota</taxon>
        <taxon>Calditrichia</taxon>
        <taxon>Calditrichales</taxon>
        <taxon>Calditrichaceae</taxon>
        <taxon>Caldithrix</taxon>
    </lineage>
</organism>
<protein>
    <submittedName>
        <fullName evidence="4">DUF4976 domain-containing protein</fullName>
    </submittedName>
</protein>
<dbReference type="PANTHER" id="PTHR43108">
    <property type="entry name" value="N-ACETYLGLUCOSAMINE-6-SULFATASE FAMILY MEMBER"/>
    <property type="match status" value="1"/>
</dbReference>
<evidence type="ECO:0000256" key="1">
    <source>
        <dbReference type="ARBA" id="ARBA00008779"/>
    </source>
</evidence>
<dbReference type="Pfam" id="PF16347">
    <property type="entry name" value="SGSH_C"/>
    <property type="match status" value="1"/>
</dbReference>
<dbReference type="SUPFAM" id="SSF53649">
    <property type="entry name" value="Alkaline phosphatase-like"/>
    <property type="match status" value="1"/>
</dbReference>
<dbReference type="InterPro" id="IPR017850">
    <property type="entry name" value="Alkaline_phosphatase_core_sf"/>
</dbReference>
<proteinExistence type="inferred from homology"/>
<dbReference type="CDD" id="cd16031">
    <property type="entry name" value="G6S_like"/>
    <property type="match status" value="1"/>
</dbReference>